<dbReference type="PANTHER" id="PTHR21193">
    <property type="entry name" value="OXIDOREDUCTASE-LIKE DOMAIN-CONTAINING PROTEIN 1"/>
    <property type="match status" value="1"/>
</dbReference>
<feature type="domain" description="Oxidoreductase-like" evidence="1">
    <location>
        <begin position="124"/>
        <end position="168"/>
    </location>
</feature>
<dbReference type="EMBL" id="JAHMUF010000002">
    <property type="protein sequence ID" value="KAG7195853.1"/>
    <property type="molecule type" value="Genomic_DNA"/>
</dbReference>
<dbReference type="Proteomes" id="UP000790833">
    <property type="component" value="Unassembled WGS sequence"/>
</dbReference>
<dbReference type="OrthoDB" id="10064411at2759"/>
<dbReference type="InterPro" id="IPR039251">
    <property type="entry name" value="OXLD1"/>
</dbReference>
<dbReference type="RefSeq" id="XP_043051398.1">
    <property type="nucleotide sequence ID" value="XM_043193010.1"/>
</dbReference>
<name>A0A9P7VD10_9ASCO</name>
<evidence type="ECO:0000259" key="1">
    <source>
        <dbReference type="Pfam" id="PF09791"/>
    </source>
</evidence>
<organism evidence="2 3">
    <name type="scientific">Scheffersomyces spartinae</name>
    <dbReference type="NCBI Taxonomy" id="45513"/>
    <lineage>
        <taxon>Eukaryota</taxon>
        <taxon>Fungi</taxon>
        <taxon>Dikarya</taxon>
        <taxon>Ascomycota</taxon>
        <taxon>Saccharomycotina</taxon>
        <taxon>Pichiomycetes</taxon>
        <taxon>Debaryomycetaceae</taxon>
        <taxon>Scheffersomyces</taxon>
    </lineage>
</organism>
<sequence length="247" mass="27944">MQQRTAASLGRVFIRFKGTSLPSGSPCYKYYDLAVENFRFIEGQKQGKSSPKKKNSGSLGDFRKEVGRKKKFNVTETKSGRIVEGNYSLDTLTPEQRIAKVFGTRLTGADRESSSRVVRGEPKVIAGIKVPEKPQEPDNCCMSGCINCVWEMYNDDIKEWKLLRQQAAQRLVQRGGRWPENFHAPIRLLKQENLPHSLELKYYGTSSDADGSPVLLEEEDNWGEVPVSIQVFAQVEKRLKAKKKAKT</sequence>
<gene>
    <name evidence="2" type="ORF">KQ657_002238</name>
</gene>
<dbReference type="AlphaFoldDB" id="A0A9P7VD10"/>
<protein>
    <recommendedName>
        <fullName evidence="1">Oxidoreductase-like domain-containing protein</fullName>
    </recommendedName>
</protein>
<dbReference type="GO" id="GO:0005739">
    <property type="term" value="C:mitochondrion"/>
    <property type="evidence" value="ECO:0007669"/>
    <property type="project" value="TreeGrafter"/>
</dbReference>
<evidence type="ECO:0000313" key="3">
    <source>
        <dbReference type="Proteomes" id="UP000790833"/>
    </source>
</evidence>
<dbReference type="InterPro" id="IPR019180">
    <property type="entry name" value="Oxidoreductase-like_N"/>
</dbReference>
<proteinExistence type="predicted"/>
<keyword evidence="3" id="KW-1185">Reference proteome</keyword>
<reference evidence="2" key="1">
    <citation type="submission" date="2021-03" db="EMBL/GenBank/DDBJ databases">
        <authorList>
            <person name="Palmer J.M."/>
        </authorList>
    </citation>
    <scope>NUCLEOTIDE SEQUENCE</scope>
    <source>
        <strain evidence="2">ARV_011</strain>
    </source>
</reference>
<comment type="caution">
    <text evidence="2">The sequence shown here is derived from an EMBL/GenBank/DDBJ whole genome shotgun (WGS) entry which is preliminary data.</text>
</comment>
<accession>A0A9P7VD10</accession>
<dbReference type="Pfam" id="PF09791">
    <property type="entry name" value="Oxidored-like"/>
    <property type="match status" value="1"/>
</dbReference>
<dbReference type="GeneID" id="66115612"/>
<evidence type="ECO:0000313" key="2">
    <source>
        <dbReference type="EMBL" id="KAG7195853.1"/>
    </source>
</evidence>
<dbReference type="PANTHER" id="PTHR21193:SF3">
    <property type="entry name" value="OXIDOREDUCTASE-LIKE DOMAIN-CONTAINING PROTEIN 1"/>
    <property type="match status" value="1"/>
</dbReference>